<keyword evidence="2" id="KW-1185">Reference proteome</keyword>
<protein>
    <submittedName>
        <fullName evidence="1">Uncharacterized protein</fullName>
    </submittedName>
</protein>
<feature type="non-terminal residue" evidence="1">
    <location>
        <position position="435"/>
    </location>
</feature>
<dbReference type="Gramene" id="GBG93189">
    <property type="protein sequence ID" value="GBG93189"/>
    <property type="gene ID" value="CBR_g60254"/>
</dbReference>
<name>A0A388MFD1_CHABU</name>
<dbReference type="Proteomes" id="UP000265515">
    <property type="component" value="Unassembled WGS sequence"/>
</dbReference>
<accession>A0A388MFD1</accession>
<comment type="caution">
    <text evidence="1">The sequence shown here is derived from an EMBL/GenBank/DDBJ whole genome shotgun (WGS) entry which is preliminary data.</text>
</comment>
<dbReference type="AlphaFoldDB" id="A0A388MFD1"/>
<gene>
    <name evidence="1" type="ORF">CBR_g60254</name>
</gene>
<dbReference type="EMBL" id="BFEA01001285">
    <property type="protein sequence ID" value="GBG93189.1"/>
    <property type="molecule type" value="Genomic_DNA"/>
</dbReference>
<sequence>MSIANPMIMEFVRMNSLHVPPPHPPLITVLSFNDWADILWAASNDGASFLEVSKNLVLNAKQVLENDLLTEASVRDSMAMKEKVFVDLWNAESQFHSDLVQMDSGGLRLSEPDSDDDDGLILTEEERNFHARYVSESNAQMAAGMAKDKSREVNKFFRNAFLPIAPARRIQSEARSKGDKAWDFETFNHEAPISVSAYRLLASLTEVEMDRCYDKALLENTELVKGPYHRTSDTMKLPVVGHFDLLKCSITSSQLAIRGFFPPKVQTPLVELKRIWNVGRPYLKCRCLESGTESPYEERSCRRVRSLEAERLSGCSGIPRFQLRGDGGFRRGVRDDSVLLARRGFTTAFGNRGRPHIVRKYCVGRPFHWPSSPGLIPPALGGALEIVDLVNSRTFIPTPAIKLATDFARRQVRNQLSTLGLKRHSDPPSPLNVHA</sequence>
<reference evidence="1 2" key="1">
    <citation type="journal article" date="2018" name="Cell">
        <title>The Chara Genome: Secondary Complexity and Implications for Plant Terrestrialization.</title>
        <authorList>
            <person name="Nishiyama T."/>
            <person name="Sakayama H."/>
            <person name="Vries J.D."/>
            <person name="Buschmann H."/>
            <person name="Saint-Marcoux D."/>
            <person name="Ullrich K.K."/>
            <person name="Haas F.B."/>
            <person name="Vanderstraeten L."/>
            <person name="Becker D."/>
            <person name="Lang D."/>
            <person name="Vosolsobe S."/>
            <person name="Rombauts S."/>
            <person name="Wilhelmsson P.K.I."/>
            <person name="Janitza P."/>
            <person name="Kern R."/>
            <person name="Heyl A."/>
            <person name="Rumpler F."/>
            <person name="Villalobos L.I.A.C."/>
            <person name="Clay J.M."/>
            <person name="Skokan R."/>
            <person name="Toyoda A."/>
            <person name="Suzuki Y."/>
            <person name="Kagoshima H."/>
            <person name="Schijlen E."/>
            <person name="Tajeshwar N."/>
            <person name="Catarino B."/>
            <person name="Hetherington A.J."/>
            <person name="Saltykova A."/>
            <person name="Bonnot C."/>
            <person name="Breuninger H."/>
            <person name="Symeonidi A."/>
            <person name="Radhakrishnan G.V."/>
            <person name="Van Nieuwerburgh F."/>
            <person name="Deforce D."/>
            <person name="Chang C."/>
            <person name="Karol K.G."/>
            <person name="Hedrich R."/>
            <person name="Ulvskov P."/>
            <person name="Glockner G."/>
            <person name="Delwiche C.F."/>
            <person name="Petrasek J."/>
            <person name="Van de Peer Y."/>
            <person name="Friml J."/>
            <person name="Beilby M."/>
            <person name="Dolan L."/>
            <person name="Kohara Y."/>
            <person name="Sugano S."/>
            <person name="Fujiyama A."/>
            <person name="Delaux P.-M."/>
            <person name="Quint M."/>
            <person name="TheiBen G."/>
            <person name="Hagemann M."/>
            <person name="Harholt J."/>
            <person name="Dunand C."/>
            <person name="Zachgo S."/>
            <person name="Langdale J."/>
            <person name="Maumus F."/>
            <person name="Straeten D.V.D."/>
            <person name="Gould S.B."/>
            <person name="Rensing S.A."/>
        </authorList>
    </citation>
    <scope>NUCLEOTIDE SEQUENCE [LARGE SCALE GENOMIC DNA]</scope>
    <source>
        <strain evidence="1 2">S276</strain>
    </source>
</reference>
<evidence type="ECO:0000313" key="1">
    <source>
        <dbReference type="EMBL" id="GBG93189.1"/>
    </source>
</evidence>
<proteinExistence type="predicted"/>
<evidence type="ECO:0000313" key="2">
    <source>
        <dbReference type="Proteomes" id="UP000265515"/>
    </source>
</evidence>
<organism evidence="1 2">
    <name type="scientific">Chara braunii</name>
    <name type="common">Braun's stonewort</name>
    <dbReference type="NCBI Taxonomy" id="69332"/>
    <lineage>
        <taxon>Eukaryota</taxon>
        <taxon>Viridiplantae</taxon>
        <taxon>Streptophyta</taxon>
        <taxon>Charophyceae</taxon>
        <taxon>Charales</taxon>
        <taxon>Characeae</taxon>
        <taxon>Chara</taxon>
    </lineage>
</organism>